<dbReference type="PATRIC" id="fig|1280951.3.peg.1907"/>
<evidence type="ECO:0000313" key="4">
    <source>
        <dbReference type="Proteomes" id="UP000025061"/>
    </source>
</evidence>
<protein>
    <submittedName>
        <fullName evidence="3">Flp/Fap pilin component</fullName>
    </submittedName>
</protein>
<reference evidence="3 4" key="1">
    <citation type="submission" date="2013-04" db="EMBL/GenBank/DDBJ databases">
        <title>Hyphomonas hirschiana VP5 Genome Sequencing.</title>
        <authorList>
            <person name="Lai Q."/>
            <person name="Shao Z."/>
        </authorList>
    </citation>
    <scope>NUCLEOTIDE SEQUENCE [LARGE SCALE GENOMIC DNA]</scope>
    <source>
        <strain evidence="3 4">VP5</strain>
    </source>
</reference>
<name>A0A059FSN7_9PROT</name>
<evidence type="ECO:0000256" key="1">
    <source>
        <dbReference type="SAM" id="Phobius"/>
    </source>
</evidence>
<dbReference type="Proteomes" id="UP000025061">
    <property type="component" value="Unassembled WGS sequence"/>
</dbReference>
<dbReference type="InterPro" id="IPR012495">
    <property type="entry name" value="TadE-like_dom"/>
</dbReference>
<evidence type="ECO:0000259" key="2">
    <source>
        <dbReference type="Pfam" id="PF07811"/>
    </source>
</evidence>
<keyword evidence="1" id="KW-1133">Transmembrane helix</keyword>
<feature type="transmembrane region" description="Helical" evidence="1">
    <location>
        <begin position="37"/>
        <end position="57"/>
    </location>
</feature>
<keyword evidence="1" id="KW-0472">Membrane</keyword>
<keyword evidence="1" id="KW-0812">Transmembrane</keyword>
<gene>
    <name evidence="3" type="ORF">HHI_09457</name>
</gene>
<evidence type="ECO:0000313" key="3">
    <source>
        <dbReference type="EMBL" id="KCZ93612.1"/>
    </source>
</evidence>
<dbReference type="AlphaFoldDB" id="A0A059FSN7"/>
<proteinExistence type="predicted"/>
<dbReference type="Pfam" id="PF07811">
    <property type="entry name" value="TadE"/>
    <property type="match status" value="1"/>
</dbReference>
<organism evidence="3 4">
    <name type="scientific">Hyphomonas hirschiana VP5</name>
    <dbReference type="NCBI Taxonomy" id="1280951"/>
    <lineage>
        <taxon>Bacteria</taxon>
        <taxon>Pseudomonadati</taxon>
        <taxon>Pseudomonadota</taxon>
        <taxon>Alphaproteobacteria</taxon>
        <taxon>Hyphomonadales</taxon>
        <taxon>Hyphomonadaceae</taxon>
        <taxon>Hyphomonas</taxon>
    </lineage>
</organism>
<dbReference type="EMBL" id="ARYI01000007">
    <property type="protein sequence ID" value="KCZ93612.1"/>
    <property type="molecule type" value="Genomic_DNA"/>
</dbReference>
<keyword evidence="4" id="KW-1185">Reference proteome</keyword>
<feature type="domain" description="TadE-like" evidence="2">
    <location>
        <begin position="31"/>
        <end position="69"/>
    </location>
</feature>
<comment type="caution">
    <text evidence="3">The sequence shown here is derived from an EMBL/GenBank/DDBJ whole genome shotgun (WGS) entry which is preliminary data.</text>
</comment>
<sequence length="205" mass="22646">MMFRQYFEARLSRKNAPRKRGVKSLLRNEDGVSAVEFAVIAPLMVLIFFGCIELSFLMRADRRVTATASSLGDLTSRLATVTDADMRELYNAATVMMQPYPASETRMRITSIEDNGNGQKRVKWSDGHEMTPRAVNSLVNIPDGIVPSPGSVILTEVEYDYSSGFGFVIDTSTTIADSFYLRPRRVSNIERSRSGGSAPAFGPTS</sequence>
<accession>A0A059FSN7</accession>